<feature type="region of interest" description="Disordered" evidence="2">
    <location>
        <begin position="662"/>
        <end position="712"/>
    </location>
</feature>
<evidence type="ECO:0000313" key="4">
    <source>
        <dbReference type="EMBL" id="EME36617.1"/>
    </source>
</evidence>
<dbReference type="AlphaFoldDB" id="M2WDN3"/>
<dbReference type="InterPro" id="IPR008334">
    <property type="entry name" value="5'-Nucleotdase_C"/>
</dbReference>
<dbReference type="PRINTS" id="PR01607">
    <property type="entry name" value="APYRASEFAMLY"/>
</dbReference>
<feature type="domain" description="5'-Nucleotidase C-terminal" evidence="3">
    <location>
        <begin position="354"/>
        <end position="528"/>
    </location>
</feature>
<organism evidence="4 5">
    <name type="scientific">Kocuria palustris PEL</name>
    <dbReference type="NCBI Taxonomy" id="1236550"/>
    <lineage>
        <taxon>Bacteria</taxon>
        <taxon>Bacillati</taxon>
        <taxon>Actinomycetota</taxon>
        <taxon>Actinomycetes</taxon>
        <taxon>Micrococcales</taxon>
        <taxon>Micrococcaceae</taxon>
        <taxon>Kocuria</taxon>
    </lineage>
</organism>
<proteinExistence type="inferred from homology"/>
<dbReference type="SUPFAM" id="SSF55816">
    <property type="entry name" value="5'-nucleotidase (syn. UDP-sugar hydrolase), C-terminal domain"/>
    <property type="match status" value="1"/>
</dbReference>
<dbReference type="PANTHER" id="PTHR11575">
    <property type="entry name" value="5'-NUCLEOTIDASE-RELATED"/>
    <property type="match status" value="1"/>
</dbReference>
<dbReference type="SUPFAM" id="SSF56300">
    <property type="entry name" value="Metallo-dependent phosphatases"/>
    <property type="match status" value="1"/>
</dbReference>
<dbReference type="GO" id="GO:0008768">
    <property type="term" value="F:UDP-sugar diphosphatase activity"/>
    <property type="evidence" value="ECO:0007669"/>
    <property type="project" value="TreeGrafter"/>
</dbReference>
<reference evidence="4 5" key="1">
    <citation type="journal article" date="2014" name="Genome Announc.">
        <title>Draft Genome Sequence of Kocuria palustris PEL.</title>
        <authorList>
            <person name="Sharma G."/>
            <person name="Khatri I."/>
            <person name="Subramanian S."/>
        </authorList>
    </citation>
    <scope>NUCLEOTIDE SEQUENCE [LARGE SCALE GENOMIC DNA]</scope>
    <source>
        <strain evidence="4 5">PEL</strain>
    </source>
</reference>
<dbReference type="Pfam" id="PF02872">
    <property type="entry name" value="5_nucleotid_C"/>
    <property type="match status" value="1"/>
</dbReference>
<evidence type="ECO:0000256" key="1">
    <source>
        <dbReference type="RuleBase" id="RU362119"/>
    </source>
</evidence>
<evidence type="ECO:0000313" key="5">
    <source>
        <dbReference type="Proteomes" id="UP000009877"/>
    </source>
</evidence>
<keyword evidence="1" id="KW-0547">Nucleotide-binding</keyword>
<dbReference type="InterPro" id="IPR006179">
    <property type="entry name" value="5_nucleotidase/apyrase"/>
</dbReference>
<keyword evidence="1" id="KW-0732">Signal</keyword>
<dbReference type="Gene3D" id="3.60.21.10">
    <property type="match status" value="1"/>
</dbReference>
<comment type="similarity">
    <text evidence="1">Belongs to the 5'-nucleotidase family.</text>
</comment>
<evidence type="ECO:0000256" key="2">
    <source>
        <dbReference type="SAM" id="MobiDB-lite"/>
    </source>
</evidence>
<dbReference type="PROSITE" id="PS00018">
    <property type="entry name" value="EF_HAND_1"/>
    <property type="match status" value="1"/>
</dbReference>
<accession>M2WDN3</accession>
<evidence type="ECO:0000259" key="3">
    <source>
        <dbReference type="Pfam" id="PF02872"/>
    </source>
</evidence>
<dbReference type="GO" id="GO:0030288">
    <property type="term" value="C:outer membrane-bounded periplasmic space"/>
    <property type="evidence" value="ECO:0007669"/>
    <property type="project" value="TreeGrafter"/>
</dbReference>
<feature type="chain" id="PRO_5005140237" evidence="1">
    <location>
        <begin position="33"/>
        <end position="712"/>
    </location>
</feature>
<dbReference type="InterPro" id="IPR036907">
    <property type="entry name" value="5'-Nucleotdase_C_sf"/>
</dbReference>
<dbReference type="GO" id="GO:0009166">
    <property type="term" value="P:nucleotide catabolic process"/>
    <property type="evidence" value="ECO:0007669"/>
    <property type="project" value="InterPro"/>
</dbReference>
<name>M2WDN3_9MICC</name>
<keyword evidence="5" id="KW-1185">Reference proteome</keyword>
<protein>
    <submittedName>
        <fullName evidence="4">5'-nucleotidase</fullName>
    </submittedName>
</protein>
<feature type="signal peptide" evidence="1">
    <location>
        <begin position="1"/>
        <end position="32"/>
    </location>
</feature>
<dbReference type="InterPro" id="IPR018247">
    <property type="entry name" value="EF_Hand_1_Ca_BS"/>
</dbReference>
<comment type="caution">
    <text evidence="4">The sequence shown here is derived from an EMBL/GenBank/DDBJ whole genome shotgun (WGS) entry which is preliminary data.</text>
</comment>
<dbReference type="PANTHER" id="PTHR11575:SF24">
    <property type="entry name" value="5'-NUCLEOTIDASE"/>
    <property type="match status" value="1"/>
</dbReference>
<feature type="compositionally biased region" description="Basic and acidic residues" evidence="2">
    <location>
        <begin position="679"/>
        <end position="712"/>
    </location>
</feature>
<dbReference type="GO" id="GO:0008253">
    <property type="term" value="F:5'-nucleotidase activity"/>
    <property type="evidence" value="ECO:0007669"/>
    <property type="project" value="TreeGrafter"/>
</dbReference>
<keyword evidence="1" id="KW-0378">Hydrolase</keyword>
<dbReference type="InterPro" id="IPR029052">
    <property type="entry name" value="Metallo-depent_PP-like"/>
</dbReference>
<dbReference type="Gene3D" id="3.90.780.10">
    <property type="entry name" value="5'-Nucleotidase, C-terminal domain"/>
    <property type="match status" value="1"/>
</dbReference>
<dbReference type="RefSeq" id="WP_006214706.1">
    <property type="nucleotide sequence ID" value="NZ_ANHZ02000011.1"/>
</dbReference>
<dbReference type="GO" id="GO:0000166">
    <property type="term" value="F:nucleotide binding"/>
    <property type="evidence" value="ECO:0007669"/>
    <property type="project" value="UniProtKB-KW"/>
</dbReference>
<sequence length="712" mass="74913">MSALKPSRASSLSAAVVAGVVVTSSFVVPAQAVEPTPDAASATATTDLLYFNDFHGRLDEDPVGFAGAIESQRGPEDLLLSGGDNIGASQYTSAAQDDNPTLDMLNALELDASAVGNHEFDQGRDDLTERVVDRAEFPYLAANVRVGSETGPLLMEGEGHDGNGAYELFERDGVSFAVIGAVTQATPSKLAPSATEGLAFTDPVAEVNAVAEDLAASGEADVIIAAYHDGSASQTQAESDRFWTETSEEVDVIFGGDTHAEYTVSDDVDGDGTDDRAYMQTGSYMANLGKVEVTYDAEADDVDLVPTLTSYDEFIAGQTPEQLVASSPRTAEVDRIVDEATATAEQIGSTPAGQITGDLTTAFTGSTRDDRQNESALGNEVAEGFRSELAESHGVDIGVINPGGLRNELYYVDDPEEIIDGDADGVVTEAEINNVLPFANNLNTVELTGAQFEKALEQQWQPEGSSRAFLHLGLSDNVQYTMDESRPAGDRITSITIDGQPLDPAATYTVGSVSFLLEGGDGFTAFTEGGASTDTGRIDREAFQDYLGSFDAPLEPAFDRRAVNVTGSTTEGGTTTLELSELNMTSLGAVANETVEIRKGSPEGEVVASAEVTGEPAKDASGQVGGAASLEVQVADLEGAPAYLVVSPAGTTMQLPAELFVAGDPEPTPEPTDRPTFGHGRDLADQRKADRGRPSGDLREWVLEQRERRSGR</sequence>
<dbReference type="Proteomes" id="UP000009877">
    <property type="component" value="Unassembled WGS sequence"/>
</dbReference>
<dbReference type="EMBL" id="ANHZ02000011">
    <property type="protein sequence ID" value="EME36617.1"/>
    <property type="molecule type" value="Genomic_DNA"/>
</dbReference>
<gene>
    <name evidence="4" type="ORF">C884_00291</name>
</gene>